<evidence type="ECO:0000313" key="1">
    <source>
        <dbReference type="EMBL" id="PUE55706.1"/>
    </source>
</evidence>
<gene>
    <name evidence="1" type="ORF">B9Z37_03965</name>
</gene>
<dbReference type="EMBL" id="NESN01000001">
    <property type="protein sequence ID" value="PUE55706.1"/>
    <property type="molecule type" value="Genomic_DNA"/>
</dbReference>
<reference evidence="1 2" key="1">
    <citation type="submission" date="2017-04" db="EMBL/GenBank/DDBJ databases">
        <title>Unexpected and diverse lifestyles within the genus Limnohabitans.</title>
        <authorList>
            <person name="Kasalicky V."/>
            <person name="Mehrshad M."/>
            <person name="Andrei S.-A."/>
            <person name="Salcher M."/>
            <person name="Kratochvilova H."/>
            <person name="Simek K."/>
            <person name="Ghai R."/>
        </authorList>
    </citation>
    <scope>NUCLEOTIDE SEQUENCE [LARGE SCALE GENOMIC DNA]</scope>
    <source>
        <strain evidence="1 2">II-B4</strain>
    </source>
</reference>
<keyword evidence="2" id="KW-1185">Reference proteome</keyword>
<dbReference type="OrthoDB" id="664393at28216"/>
<protein>
    <submittedName>
        <fullName evidence="1">Uncharacterized protein</fullName>
    </submittedName>
</protein>
<evidence type="ECO:0000313" key="2">
    <source>
        <dbReference type="Proteomes" id="UP000250790"/>
    </source>
</evidence>
<sequence length="122" mass="14156">MHIRHTGQVEDLTPADYIRWRSGVLTEIALELAQISTVEELQWAIESGETMSIIRAGYHDAAYNHFADKAGESSKDRVFFNMADALKQNFHTVEMVRMDGFYDEIFEKAIEYSRAFPYKTER</sequence>
<dbReference type="AlphaFoldDB" id="A0A315ECK3"/>
<dbReference type="Proteomes" id="UP000250790">
    <property type="component" value="Unassembled WGS sequence"/>
</dbReference>
<dbReference type="RefSeq" id="WP_108311697.1">
    <property type="nucleotide sequence ID" value="NZ_NESN01000001.1"/>
</dbReference>
<proteinExistence type="predicted"/>
<organism evidence="1 2">
    <name type="scientific">Limnohabitans parvus II-B4</name>
    <dbReference type="NCBI Taxonomy" id="1293052"/>
    <lineage>
        <taxon>Bacteria</taxon>
        <taxon>Pseudomonadati</taxon>
        <taxon>Pseudomonadota</taxon>
        <taxon>Betaproteobacteria</taxon>
        <taxon>Burkholderiales</taxon>
        <taxon>Comamonadaceae</taxon>
        <taxon>Limnohabitans</taxon>
    </lineage>
</organism>
<accession>A0A315ECK3</accession>
<comment type="caution">
    <text evidence="1">The sequence shown here is derived from an EMBL/GenBank/DDBJ whole genome shotgun (WGS) entry which is preliminary data.</text>
</comment>
<name>A0A315ECK3_9BURK</name>